<gene>
    <name evidence="1" type="ORF">DY218_12755</name>
</gene>
<sequence>MSAEEVVEALHVTQRRYGAHGAGSTAGPIPASATYSPRWRLPVQWPDLHRRARGLTSLS</sequence>
<protein>
    <submittedName>
        <fullName evidence="1">Uncharacterized protein</fullName>
    </submittedName>
</protein>
<comment type="caution">
    <text evidence="1">The sequence shown here is derived from an EMBL/GenBank/DDBJ whole genome shotgun (WGS) entry which is preliminary data.</text>
</comment>
<accession>A0A372M6X5</accession>
<name>A0A372M6X5_9ACTN</name>
<dbReference type="Proteomes" id="UP000263094">
    <property type="component" value="Unassembled WGS sequence"/>
</dbReference>
<organism evidence="1 2">
    <name type="scientific">Streptomyces triticagri</name>
    <dbReference type="NCBI Taxonomy" id="2293568"/>
    <lineage>
        <taxon>Bacteria</taxon>
        <taxon>Bacillati</taxon>
        <taxon>Actinomycetota</taxon>
        <taxon>Actinomycetes</taxon>
        <taxon>Kitasatosporales</taxon>
        <taxon>Streptomycetaceae</taxon>
        <taxon>Streptomyces</taxon>
    </lineage>
</organism>
<dbReference type="EMBL" id="QUAK01000069">
    <property type="protein sequence ID" value="RFU86340.1"/>
    <property type="molecule type" value="Genomic_DNA"/>
</dbReference>
<evidence type="ECO:0000313" key="2">
    <source>
        <dbReference type="Proteomes" id="UP000263094"/>
    </source>
</evidence>
<proteinExistence type="predicted"/>
<evidence type="ECO:0000313" key="1">
    <source>
        <dbReference type="EMBL" id="RFU86340.1"/>
    </source>
</evidence>
<keyword evidence="2" id="KW-1185">Reference proteome</keyword>
<reference evidence="1 2" key="1">
    <citation type="submission" date="2018-08" db="EMBL/GenBank/DDBJ databases">
        <title>Isolation, diversity and antifungal activity of Actinobacteria from wheat.</title>
        <authorList>
            <person name="Han C."/>
        </authorList>
    </citation>
    <scope>NUCLEOTIDE SEQUENCE [LARGE SCALE GENOMIC DNA]</scope>
    <source>
        <strain evidence="1 2">NEAU-YY421</strain>
    </source>
</reference>
<dbReference type="AlphaFoldDB" id="A0A372M6X5"/>